<dbReference type="AlphaFoldDB" id="C3ZL35"/>
<evidence type="ECO:0000313" key="1">
    <source>
        <dbReference type="EMBL" id="EEN46717.1"/>
    </source>
</evidence>
<sequence>MPARGAEGAVVSLLKHLSVCGRLTRLLQAFPYSAHKTGTCSQSQDWHLLTVTRLAPAHSHKTGTCSQSQDWHLLTVTRLAPAHSHKTGTCSQSQDWHLRFPVPFFFLNSEMYIAQQSWSVGSRPGGKCEDFLLFLIKLRRK</sequence>
<dbReference type="EMBL" id="GG666640">
    <property type="protein sequence ID" value="EEN46717.1"/>
    <property type="molecule type" value="Genomic_DNA"/>
</dbReference>
<accession>C3ZL35</accession>
<name>C3ZL35_BRAFL</name>
<organism>
    <name type="scientific">Branchiostoma floridae</name>
    <name type="common">Florida lancelet</name>
    <name type="synonym">Amphioxus</name>
    <dbReference type="NCBI Taxonomy" id="7739"/>
    <lineage>
        <taxon>Eukaryota</taxon>
        <taxon>Metazoa</taxon>
        <taxon>Chordata</taxon>
        <taxon>Cephalochordata</taxon>
        <taxon>Leptocardii</taxon>
        <taxon>Amphioxiformes</taxon>
        <taxon>Branchiostomatidae</taxon>
        <taxon>Branchiostoma</taxon>
    </lineage>
</organism>
<dbReference type="InParanoid" id="C3ZL35"/>
<reference evidence="1" key="1">
    <citation type="journal article" date="2008" name="Nature">
        <title>The amphioxus genome and the evolution of the chordate karyotype.</title>
        <authorList>
            <consortium name="US DOE Joint Genome Institute (JGI-PGF)"/>
            <person name="Putnam N.H."/>
            <person name="Butts T."/>
            <person name="Ferrier D.E.K."/>
            <person name="Furlong R.F."/>
            <person name="Hellsten U."/>
            <person name="Kawashima T."/>
            <person name="Robinson-Rechavi M."/>
            <person name="Shoguchi E."/>
            <person name="Terry A."/>
            <person name="Yu J.-K."/>
            <person name="Benito-Gutierrez E.L."/>
            <person name="Dubchak I."/>
            <person name="Garcia-Fernandez J."/>
            <person name="Gibson-Brown J.J."/>
            <person name="Grigoriev I.V."/>
            <person name="Horton A.C."/>
            <person name="de Jong P.J."/>
            <person name="Jurka J."/>
            <person name="Kapitonov V.V."/>
            <person name="Kohara Y."/>
            <person name="Kuroki Y."/>
            <person name="Lindquist E."/>
            <person name="Lucas S."/>
            <person name="Osoegawa K."/>
            <person name="Pennacchio L.A."/>
            <person name="Salamov A.A."/>
            <person name="Satou Y."/>
            <person name="Sauka-Spengler T."/>
            <person name="Schmutz J."/>
            <person name="Shin-I T."/>
            <person name="Toyoda A."/>
            <person name="Bronner-Fraser M."/>
            <person name="Fujiyama A."/>
            <person name="Holland L.Z."/>
            <person name="Holland P.W.H."/>
            <person name="Satoh N."/>
            <person name="Rokhsar D.S."/>
        </authorList>
    </citation>
    <scope>NUCLEOTIDE SEQUENCE [LARGE SCALE GENOMIC DNA]</scope>
    <source>
        <strain evidence="1">S238N-H82</strain>
        <tissue evidence="1">Testes</tissue>
    </source>
</reference>
<gene>
    <name evidence="1" type="ORF">BRAFLDRAFT_89512</name>
</gene>
<proteinExistence type="predicted"/>
<protein>
    <submittedName>
        <fullName evidence="1">Uncharacterized protein</fullName>
    </submittedName>
</protein>